<proteinExistence type="inferred from homology"/>
<dbReference type="Pfam" id="PF00271">
    <property type="entry name" value="Helicase_C"/>
    <property type="match status" value="1"/>
</dbReference>
<feature type="compositionally biased region" description="Basic and acidic residues" evidence="8">
    <location>
        <begin position="516"/>
        <end position="543"/>
    </location>
</feature>
<evidence type="ECO:0000259" key="11">
    <source>
        <dbReference type="PROSITE" id="PS51195"/>
    </source>
</evidence>
<dbReference type="GO" id="GO:0003723">
    <property type="term" value="F:RNA binding"/>
    <property type="evidence" value="ECO:0007669"/>
    <property type="project" value="TreeGrafter"/>
</dbReference>
<dbReference type="AlphaFoldDB" id="A0A377GVU1"/>
<keyword evidence="4 7" id="KW-0347">Helicase</keyword>
<evidence type="ECO:0000256" key="4">
    <source>
        <dbReference type="ARBA" id="ARBA00022806"/>
    </source>
</evidence>
<dbReference type="SUPFAM" id="SSF52540">
    <property type="entry name" value="P-loop containing nucleoside triphosphate hydrolases"/>
    <property type="match status" value="1"/>
</dbReference>
<dbReference type="PROSITE" id="PS51194">
    <property type="entry name" value="HELICASE_CTER"/>
    <property type="match status" value="1"/>
</dbReference>
<dbReference type="InterPro" id="IPR014014">
    <property type="entry name" value="RNA_helicase_DEAD_Q_motif"/>
</dbReference>
<dbReference type="RefSeq" id="WP_115269042.1">
    <property type="nucleotide sequence ID" value="NZ_UGGU01000003.1"/>
</dbReference>
<dbReference type="Proteomes" id="UP000255328">
    <property type="component" value="Unassembled WGS sequence"/>
</dbReference>
<dbReference type="InterPro" id="IPR011545">
    <property type="entry name" value="DEAD/DEAH_box_helicase_dom"/>
</dbReference>
<evidence type="ECO:0000259" key="9">
    <source>
        <dbReference type="PROSITE" id="PS51192"/>
    </source>
</evidence>
<keyword evidence="3 7" id="KW-0378">Hydrolase</keyword>
<evidence type="ECO:0000256" key="8">
    <source>
        <dbReference type="SAM" id="MobiDB-lite"/>
    </source>
</evidence>
<dbReference type="CDD" id="cd18787">
    <property type="entry name" value="SF2_C_DEAD"/>
    <property type="match status" value="1"/>
</dbReference>
<dbReference type="PROSITE" id="PS00039">
    <property type="entry name" value="DEAD_ATP_HELICASE"/>
    <property type="match status" value="1"/>
</dbReference>
<evidence type="ECO:0000256" key="1">
    <source>
        <dbReference type="ARBA" id="ARBA00012552"/>
    </source>
</evidence>
<dbReference type="InterPro" id="IPR005580">
    <property type="entry name" value="DbpA/CsdA_RNA-bd_dom"/>
</dbReference>
<gene>
    <name evidence="12" type="primary">cshA</name>
    <name evidence="12" type="ORF">NCTC10723_00509</name>
</gene>
<dbReference type="PROSITE" id="PS51192">
    <property type="entry name" value="HELICASE_ATP_BIND_1"/>
    <property type="match status" value="1"/>
</dbReference>
<keyword evidence="13" id="KW-1185">Reference proteome</keyword>
<dbReference type="SMART" id="SM00490">
    <property type="entry name" value="HELICc"/>
    <property type="match status" value="1"/>
</dbReference>
<dbReference type="SMART" id="SM00487">
    <property type="entry name" value="DEXDc"/>
    <property type="match status" value="1"/>
</dbReference>
<dbReference type="Pfam" id="PF00270">
    <property type="entry name" value="DEAD"/>
    <property type="match status" value="1"/>
</dbReference>
<evidence type="ECO:0000256" key="7">
    <source>
        <dbReference type="RuleBase" id="RU000492"/>
    </source>
</evidence>
<evidence type="ECO:0000256" key="5">
    <source>
        <dbReference type="ARBA" id="ARBA00022840"/>
    </source>
</evidence>
<protein>
    <recommendedName>
        <fullName evidence="1">RNA helicase</fullName>
        <ecNumber evidence="1">3.6.4.13</ecNumber>
    </recommendedName>
</protein>
<dbReference type="Pfam" id="PF03880">
    <property type="entry name" value="DbpA"/>
    <property type="match status" value="1"/>
</dbReference>
<dbReference type="InterPro" id="IPR012677">
    <property type="entry name" value="Nucleotide-bd_a/b_plait_sf"/>
</dbReference>
<keyword evidence="2 7" id="KW-0547">Nucleotide-binding</keyword>
<dbReference type="InterPro" id="IPR027417">
    <property type="entry name" value="P-loop_NTPase"/>
</dbReference>
<dbReference type="PROSITE" id="PS51195">
    <property type="entry name" value="Q_MOTIF"/>
    <property type="match status" value="1"/>
</dbReference>
<dbReference type="OrthoDB" id="9805696at2"/>
<dbReference type="InterPro" id="IPR014001">
    <property type="entry name" value="Helicase_ATP-bd"/>
</dbReference>
<dbReference type="CDD" id="cd00268">
    <property type="entry name" value="DEADc"/>
    <property type="match status" value="1"/>
</dbReference>
<organism evidence="12 13">
    <name type="scientific">Fusobacterium necrogenes</name>
    <dbReference type="NCBI Taxonomy" id="858"/>
    <lineage>
        <taxon>Bacteria</taxon>
        <taxon>Fusobacteriati</taxon>
        <taxon>Fusobacteriota</taxon>
        <taxon>Fusobacteriia</taxon>
        <taxon>Fusobacteriales</taxon>
        <taxon>Fusobacteriaceae</taxon>
        <taxon>Fusobacterium</taxon>
    </lineage>
</organism>
<reference evidence="12 13" key="1">
    <citation type="submission" date="2018-06" db="EMBL/GenBank/DDBJ databases">
        <authorList>
            <consortium name="Pathogen Informatics"/>
            <person name="Doyle S."/>
        </authorList>
    </citation>
    <scope>NUCLEOTIDE SEQUENCE [LARGE SCALE GENOMIC DNA]</scope>
    <source>
        <strain evidence="12 13">NCTC10723</strain>
    </source>
</reference>
<evidence type="ECO:0000256" key="2">
    <source>
        <dbReference type="ARBA" id="ARBA00022741"/>
    </source>
</evidence>
<comment type="similarity">
    <text evidence="7">Belongs to the DEAD box helicase family.</text>
</comment>
<dbReference type="Gene3D" id="3.30.70.330">
    <property type="match status" value="1"/>
</dbReference>
<dbReference type="InterPro" id="IPR050547">
    <property type="entry name" value="DEAD_box_RNA_helicases"/>
</dbReference>
<feature type="region of interest" description="Disordered" evidence="8">
    <location>
        <begin position="515"/>
        <end position="543"/>
    </location>
</feature>
<dbReference type="GO" id="GO:0003724">
    <property type="term" value="F:RNA helicase activity"/>
    <property type="evidence" value="ECO:0007669"/>
    <property type="project" value="UniProtKB-EC"/>
</dbReference>
<dbReference type="PANTHER" id="PTHR47963:SF8">
    <property type="entry name" value="ATP-DEPENDENT RNA HELICASE DEAD"/>
    <property type="match status" value="1"/>
</dbReference>
<accession>A0A377GVU1</accession>
<keyword evidence="5 7" id="KW-0067">ATP-binding</keyword>
<evidence type="ECO:0000313" key="13">
    <source>
        <dbReference type="Proteomes" id="UP000255328"/>
    </source>
</evidence>
<dbReference type="EMBL" id="UGGU01000003">
    <property type="protein sequence ID" value="STO31069.1"/>
    <property type="molecule type" value="Genomic_DNA"/>
</dbReference>
<dbReference type="Gene3D" id="3.40.50.300">
    <property type="entry name" value="P-loop containing nucleotide triphosphate hydrolases"/>
    <property type="match status" value="2"/>
</dbReference>
<dbReference type="EC" id="3.6.4.13" evidence="1"/>
<evidence type="ECO:0000256" key="6">
    <source>
        <dbReference type="PROSITE-ProRule" id="PRU00552"/>
    </source>
</evidence>
<feature type="domain" description="Helicase C-terminal" evidence="10">
    <location>
        <begin position="217"/>
        <end position="378"/>
    </location>
</feature>
<feature type="short sequence motif" description="Q motif" evidence="6">
    <location>
        <begin position="5"/>
        <end position="33"/>
    </location>
</feature>
<evidence type="ECO:0000256" key="3">
    <source>
        <dbReference type="ARBA" id="ARBA00022801"/>
    </source>
</evidence>
<dbReference type="PANTHER" id="PTHR47963">
    <property type="entry name" value="DEAD-BOX ATP-DEPENDENT RNA HELICASE 47, MITOCHONDRIAL"/>
    <property type="match status" value="1"/>
</dbReference>
<evidence type="ECO:0000313" key="12">
    <source>
        <dbReference type="EMBL" id="STO31069.1"/>
    </source>
</evidence>
<feature type="domain" description="Helicase ATP-binding" evidence="9">
    <location>
        <begin position="37"/>
        <end position="206"/>
    </location>
</feature>
<dbReference type="GO" id="GO:0005524">
    <property type="term" value="F:ATP binding"/>
    <property type="evidence" value="ECO:0007669"/>
    <property type="project" value="UniProtKB-KW"/>
</dbReference>
<evidence type="ECO:0000259" key="10">
    <source>
        <dbReference type="PROSITE" id="PS51194"/>
    </source>
</evidence>
<dbReference type="InterPro" id="IPR001650">
    <property type="entry name" value="Helicase_C-like"/>
</dbReference>
<dbReference type="GO" id="GO:0016787">
    <property type="term" value="F:hydrolase activity"/>
    <property type="evidence" value="ECO:0007669"/>
    <property type="project" value="UniProtKB-KW"/>
</dbReference>
<dbReference type="InterPro" id="IPR044742">
    <property type="entry name" value="DEAD/DEAH_RhlB"/>
</dbReference>
<sequence>MEKLEQFKKLGLSDKTLKALAKKGYEQPTPIQALTIPALLNGNKNIIGQAQTGTGKTAAFSLPILESFETTKNVQAIVLAPTRELALQVAEEMNSLAHGKKIRITPVYGGQSIEFQIKQLKKGTDIIVGTPGRVIDLIERKLIHLQNLKYFILDEADEMLNMGFLEDIEKILSFTNENKRMLFFSATMPNEIMKIAKKYMKDYEILAVKARELTTDLTDQIYFEVHEKDKFEALCRIIDLTKDFYGIVFCRTKNDANDLVGKLNDRGYDAEGLHGDISQNYREITLKRFKSKKINVLVATDVAARGIDVNDLSHVINYSIPQEAESYVHRIGRTGRAGKEGTAITFITPQEYRRLLQIQRIVKTEIRKERVPDIKDVIQAKKFRLMEELNSILVDNNYDNFKEFAKELLNGEQALDLVAALLKHAYDDILDENSYNEISEVKLEKSGKVRLFIALGRKNGMTPKKLVNYVIKKSKIDDKKIKNIEVFDSFSFMSVPFTEAEIILDTFHKDKNGKKPLVEKAKDKSTEENKRKEKNFLEKKKNK</sequence>
<dbReference type="CDD" id="cd12252">
    <property type="entry name" value="RRM_DbpA"/>
    <property type="match status" value="1"/>
</dbReference>
<feature type="domain" description="DEAD-box RNA helicase Q" evidence="11">
    <location>
        <begin position="5"/>
        <end position="33"/>
    </location>
</feature>
<dbReference type="InterPro" id="IPR000629">
    <property type="entry name" value="RNA-helicase_DEAD-box_CS"/>
</dbReference>
<name>A0A377GVU1_9FUSO</name>